<dbReference type="Gene3D" id="1.20.58.410">
    <property type="entry name" value="Release factor"/>
    <property type="match status" value="1"/>
</dbReference>
<dbReference type="InterPro" id="IPR005139">
    <property type="entry name" value="PCRF"/>
</dbReference>
<protein>
    <recommendedName>
        <fullName evidence="3">Prokaryotic-type class I peptide chain release factors domain-containing protein</fullName>
    </recommendedName>
</protein>
<dbReference type="GO" id="GO:0005737">
    <property type="term" value="C:cytoplasm"/>
    <property type="evidence" value="ECO:0007669"/>
    <property type="project" value="InterPro"/>
</dbReference>
<dbReference type="NCBIfam" id="TIGR00020">
    <property type="entry name" value="prfB"/>
    <property type="match status" value="1"/>
</dbReference>
<comment type="similarity">
    <text evidence="1">Belongs to the prokaryotic/mitochondrial release factor family.</text>
</comment>
<gene>
    <name evidence="4" type="ORF">PSAL00342_LOCUS3893</name>
</gene>
<feature type="domain" description="Prokaryotic-type class I peptide chain release factors" evidence="3">
    <location>
        <begin position="292"/>
        <end position="308"/>
    </location>
</feature>
<dbReference type="EMBL" id="HBIS01004287">
    <property type="protein sequence ID" value="CAE0610070.1"/>
    <property type="molecule type" value="Transcribed_RNA"/>
</dbReference>
<dbReference type="InterPro" id="IPR045853">
    <property type="entry name" value="Pep_chain_release_fac_I_sf"/>
</dbReference>
<dbReference type="SMART" id="SM00937">
    <property type="entry name" value="PCRF"/>
    <property type="match status" value="1"/>
</dbReference>
<dbReference type="Gene3D" id="3.30.70.1660">
    <property type="match status" value="1"/>
</dbReference>
<dbReference type="FunFam" id="3.30.160.20:FF:000004">
    <property type="entry name" value="Peptide chain release factor 1"/>
    <property type="match status" value="1"/>
</dbReference>
<evidence type="ECO:0000256" key="1">
    <source>
        <dbReference type="ARBA" id="ARBA00010835"/>
    </source>
</evidence>
<evidence type="ECO:0000256" key="2">
    <source>
        <dbReference type="ARBA" id="ARBA00022917"/>
    </source>
</evidence>
<sequence length="424" mass="48141">MARTMQATWMRMMRHHWMRWEPWKMRKGTCRSMGDAQVDLGVQGAKRKAEHVRKRVESAAHVYDLKKKEAELKEMEARAGRDGFWEDQKGAQKLLQEIDRTKGEVQRLRGYFATLEDVATALELIEEETKGPTDQQQPEEEFLSEAQENLEKVEKELETWELKQLLSGPYDRCGARLTITAGAGGTDAQDWAEMLERMYLRWCEKRGYKVKNVDRSPGEEAGLKSTTLEIDGDLAYGLLSSENGTHRLVRQSPFNTKGARQTSFAGVEIMPLLDDDVQVDLPEADLEITTMRSGGAGGQNVNKVETAVRIKHIPTGIAVKCTQERSQVQNKALAMQILKAKLLVIAQQQQAKEIAEIRGDMVKAEWGQQIRNYVFHPYKLVKDLRTAEETPDVQGVMDGNLDDFVNAYLRWMGSKKQEETAPAL</sequence>
<keyword evidence="2" id="KW-0648">Protein biosynthesis</keyword>
<evidence type="ECO:0000313" key="4">
    <source>
        <dbReference type="EMBL" id="CAE0610070.1"/>
    </source>
</evidence>
<dbReference type="HAMAP" id="MF_00094">
    <property type="entry name" value="Rel_fac_2"/>
    <property type="match status" value="1"/>
</dbReference>
<evidence type="ECO:0000259" key="3">
    <source>
        <dbReference type="PROSITE" id="PS00745"/>
    </source>
</evidence>
<dbReference type="Pfam" id="PF03462">
    <property type="entry name" value="PCRF"/>
    <property type="match status" value="1"/>
</dbReference>
<dbReference type="InterPro" id="IPR000352">
    <property type="entry name" value="Pep_chain_release_fac_I"/>
</dbReference>
<dbReference type="GO" id="GO:0016149">
    <property type="term" value="F:translation release factor activity, codon specific"/>
    <property type="evidence" value="ECO:0007669"/>
    <property type="project" value="InterPro"/>
</dbReference>
<accession>A0A7S3UET5</accession>
<dbReference type="InterPro" id="IPR004374">
    <property type="entry name" value="PrfB"/>
</dbReference>
<dbReference type="Gene3D" id="3.30.160.20">
    <property type="match status" value="1"/>
</dbReference>
<dbReference type="PANTHER" id="PTHR43116:SF3">
    <property type="entry name" value="CLASS I PEPTIDE CHAIN RELEASE FACTOR"/>
    <property type="match status" value="1"/>
</dbReference>
<dbReference type="SUPFAM" id="SSF75620">
    <property type="entry name" value="Release factor"/>
    <property type="match status" value="1"/>
</dbReference>
<name>A0A7S3UET5_9CHLO</name>
<reference evidence="4" key="1">
    <citation type="submission" date="2021-01" db="EMBL/GenBank/DDBJ databases">
        <authorList>
            <person name="Corre E."/>
            <person name="Pelletier E."/>
            <person name="Niang G."/>
            <person name="Scheremetjew M."/>
            <person name="Finn R."/>
            <person name="Kale V."/>
            <person name="Holt S."/>
            <person name="Cochrane G."/>
            <person name="Meng A."/>
            <person name="Brown T."/>
            <person name="Cohen L."/>
        </authorList>
    </citation>
    <scope>NUCLEOTIDE SEQUENCE</scope>
    <source>
        <strain evidence="4">CCMP1897</strain>
    </source>
</reference>
<organism evidence="4">
    <name type="scientific">Picocystis salinarum</name>
    <dbReference type="NCBI Taxonomy" id="88271"/>
    <lineage>
        <taxon>Eukaryota</taxon>
        <taxon>Viridiplantae</taxon>
        <taxon>Chlorophyta</taxon>
        <taxon>Picocystophyceae</taxon>
        <taxon>Picocystales</taxon>
        <taxon>Picocystaceae</taxon>
        <taxon>Picocystis</taxon>
    </lineage>
</organism>
<dbReference type="PROSITE" id="PS00745">
    <property type="entry name" value="RF_PROK_I"/>
    <property type="match status" value="1"/>
</dbReference>
<proteinExistence type="inferred from homology"/>
<dbReference type="Pfam" id="PF00472">
    <property type="entry name" value="RF-1"/>
    <property type="match status" value="1"/>
</dbReference>
<dbReference type="PANTHER" id="PTHR43116">
    <property type="entry name" value="PEPTIDE CHAIN RELEASE FACTOR 2"/>
    <property type="match status" value="1"/>
</dbReference>
<dbReference type="AlphaFoldDB" id="A0A7S3UET5"/>